<dbReference type="RefSeq" id="WP_166452459.1">
    <property type="nucleotide sequence ID" value="NZ_JAAOMA010000020.1"/>
</dbReference>
<dbReference type="PANTHER" id="PTHR34352:SF1">
    <property type="entry name" value="PROTEIN YHFA"/>
    <property type="match status" value="1"/>
</dbReference>
<name>A0ABX0LAP0_9NEIS</name>
<dbReference type="Gene3D" id="2.20.25.10">
    <property type="match status" value="1"/>
</dbReference>
<dbReference type="Gene3D" id="3.30.300.20">
    <property type="match status" value="1"/>
</dbReference>
<sequence>MKARLKWVDGVCFLGESGSGHAVVMDGAPEGGGRNLGPRPMELLLLGTAGCTSYDVITILKKSRQQVSDCWVEIEAGRAEEEPKVFTRIHFHFVVTGRDLKAETVERAIKLSAEKYCSASIMLGKTAEISHDFELRDA</sequence>
<dbReference type="Proteomes" id="UP001515641">
    <property type="component" value="Unassembled WGS sequence"/>
</dbReference>
<protein>
    <submittedName>
        <fullName evidence="1">OsmC family protein</fullName>
    </submittedName>
</protein>
<dbReference type="InterPro" id="IPR003718">
    <property type="entry name" value="OsmC/Ohr_fam"/>
</dbReference>
<dbReference type="SUPFAM" id="SSF82784">
    <property type="entry name" value="OsmC-like"/>
    <property type="match status" value="1"/>
</dbReference>
<dbReference type="InterPro" id="IPR036102">
    <property type="entry name" value="OsmC/Ohrsf"/>
</dbReference>
<dbReference type="NCBIfam" id="NF008009">
    <property type="entry name" value="PRK10738.1"/>
    <property type="match status" value="1"/>
</dbReference>
<accession>A0ABX0LAP0</accession>
<dbReference type="EMBL" id="JAAOMA010000020">
    <property type="protein sequence ID" value="NHR06461.1"/>
    <property type="molecule type" value="Genomic_DNA"/>
</dbReference>
<gene>
    <name evidence="1" type="ORF">HA052_14805</name>
</gene>
<dbReference type="PANTHER" id="PTHR34352">
    <property type="entry name" value="PROTEIN YHFA"/>
    <property type="match status" value="1"/>
</dbReference>
<keyword evidence="2" id="KW-1185">Reference proteome</keyword>
<dbReference type="InterPro" id="IPR015946">
    <property type="entry name" value="KH_dom-like_a/b"/>
</dbReference>
<evidence type="ECO:0000313" key="1">
    <source>
        <dbReference type="EMBL" id="NHR06461.1"/>
    </source>
</evidence>
<evidence type="ECO:0000313" key="2">
    <source>
        <dbReference type="Proteomes" id="UP001515641"/>
    </source>
</evidence>
<comment type="caution">
    <text evidence="1">The sequence shown here is derived from an EMBL/GenBank/DDBJ whole genome shotgun (WGS) entry which is preliminary data.</text>
</comment>
<organism evidence="1 2">
    <name type="scientific">Chromobacterium fluminis</name>
    <dbReference type="NCBI Taxonomy" id="3044269"/>
    <lineage>
        <taxon>Bacteria</taxon>
        <taxon>Pseudomonadati</taxon>
        <taxon>Pseudomonadota</taxon>
        <taxon>Betaproteobacteria</taxon>
        <taxon>Neisseriales</taxon>
        <taxon>Chromobacteriaceae</taxon>
        <taxon>Chromobacterium</taxon>
    </lineage>
</organism>
<dbReference type="Pfam" id="PF02566">
    <property type="entry name" value="OsmC"/>
    <property type="match status" value="1"/>
</dbReference>
<reference evidence="1 2" key="1">
    <citation type="submission" date="2020-03" db="EMBL/GenBank/DDBJ databases">
        <title>Draft genome sequence of environmentally isolated cultures.</title>
        <authorList>
            <person name="Wilson H.S."/>
            <person name="De Leon M.E."/>
        </authorList>
    </citation>
    <scope>NUCLEOTIDE SEQUENCE [LARGE SCALE GENOMIC DNA]</scope>
    <source>
        <strain evidence="1 2">HSC-31F16</strain>
    </source>
</reference>
<proteinExistence type="predicted"/>